<keyword evidence="3" id="KW-1185">Reference proteome</keyword>
<comment type="caution">
    <text evidence="2">The sequence shown here is derived from an EMBL/GenBank/DDBJ whole genome shotgun (WGS) entry which is preliminary data.</text>
</comment>
<evidence type="ECO:0000313" key="3">
    <source>
        <dbReference type="Proteomes" id="UP000235388"/>
    </source>
</evidence>
<dbReference type="EMBL" id="PGCJ01000226">
    <property type="protein sequence ID" value="PLW37200.1"/>
    <property type="molecule type" value="Genomic_DNA"/>
</dbReference>
<dbReference type="Proteomes" id="UP000235388">
    <property type="component" value="Unassembled WGS sequence"/>
</dbReference>
<accession>A0A2N5UHH6</accession>
<evidence type="ECO:0000313" key="2">
    <source>
        <dbReference type="EMBL" id="PLW37200.1"/>
    </source>
</evidence>
<feature type="compositionally biased region" description="Low complexity" evidence="1">
    <location>
        <begin position="73"/>
        <end position="82"/>
    </location>
</feature>
<gene>
    <name evidence="2" type="ORF">PCANC_24081</name>
</gene>
<proteinExistence type="predicted"/>
<feature type="compositionally biased region" description="Polar residues" evidence="1">
    <location>
        <begin position="45"/>
        <end position="68"/>
    </location>
</feature>
<evidence type="ECO:0000256" key="1">
    <source>
        <dbReference type="SAM" id="MobiDB-lite"/>
    </source>
</evidence>
<organism evidence="2 3">
    <name type="scientific">Puccinia coronata f. sp. avenae</name>
    <dbReference type="NCBI Taxonomy" id="200324"/>
    <lineage>
        <taxon>Eukaryota</taxon>
        <taxon>Fungi</taxon>
        <taxon>Dikarya</taxon>
        <taxon>Basidiomycota</taxon>
        <taxon>Pucciniomycotina</taxon>
        <taxon>Pucciniomycetes</taxon>
        <taxon>Pucciniales</taxon>
        <taxon>Pucciniaceae</taxon>
        <taxon>Puccinia</taxon>
    </lineage>
</organism>
<dbReference type="AlphaFoldDB" id="A0A2N5UHH6"/>
<sequence>MPSHLRNGKDLSFEQLHASKIAAERKAERARQQQRLVEIAGRQGASEQPSANNHYGPNELPSSVNCPTPLNKPALSTTPAPLSSTVPLSSLLPLATEPTNAQTQQVTGALPRGILLLAIPSAPQL</sequence>
<protein>
    <submittedName>
        <fullName evidence="2">Uncharacterized protein</fullName>
    </submittedName>
</protein>
<name>A0A2N5UHH6_9BASI</name>
<reference evidence="2 3" key="1">
    <citation type="submission" date="2017-11" db="EMBL/GenBank/DDBJ databases">
        <title>De novo assembly and phasing of dikaryotic genomes from two isolates of Puccinia coronata f. sp. avenae, the causal agent of oat crown rust.</title>
        <authorList>
            <person name="Miller M.E."/>
            <person name="Zhang Y."/>
            <person name="Omidvar V."/>
            <person name="Sperschneider J."/>
            <person name="Schwessinger B."/>
            <person name="Raley C."/>
            <person name="Palmer J.M."/>
            <person name="Garnica D."/>
            <person name="Upadhyaya N."/>
            <person name="Rathjen J."/>
            <person name="Taylor J.M."/>
            <person name="Park R.F."/>
            <person name="Dodds P.N."/>
            <person name="Hirsch C.D."/>
            <person name="Kianian S.F."/>
            <person name="Figueroa M."/>
        </authorList>
    </citation>
    <scope>NUCLEOTIDE SEQUENCE [LARGE SCALE GENOMIC DNA]</scope>
    <source>
        <strain evidence="2">12NC29</strain>
    </source>
</reference>
<feature type="region of interest" description="Disordered" evidence="1">
    <location>
        <begin position="24"/>
        <end position="82"/>
    </location>
</feature>